<dbReference type="RefSeq" id="WP_039560026.1">
    <property type="nucleotide sequence ID" value="NZ_FMUP01000007.1"/>
</dbReference>
<dbReference type="Gene3D" id="3.40.630.30">
    <property type="match status" value="1"/>
</dbReference>
<dbReference type="SUPFAM" id="SSF55729">
    <property type="entry name" value="Acyl-CoA N-acyltransferases (Nat)"/>
    <property type="match status" value="1"/>
</dbReference>
<dbReference type="Pfam" id="PF00583">
    <property type="entry name" value="Acetyltransf_1"/>
    <property type="match status" value="1"/>
</dbReference>
<feature type="domain" description="N-acetyltransferase" evidence="3">
    <location>
        <begin position="1"/>
        <end position="146"/>
    </location>
</feature>
<accession>A0A0B3BZR6</accession>
<dbReference type="OrthoDB" id="9792929at2"/>
<dbReference type="GO" id="GO:0016747">
    <property type="term" value="F:acyltransferase activity, transferring groups other than amino-acyl groups"/>
    <property type="evidence" value="ECO:0007669"/>
    <property type="project" value="InterPro"/>
</dbReference>
<evidence type="ECO:0000313" key="5">
    <source>
        <dbReference type="EMBL" id="SIR13804.1"/>
    </source>
</evidence>
<proteinExistence type="predicted"/>
<protein>
    <submittedName>
        <fullName evidence="4 5">Acetyltransferase</fullName>
    </submittedName>
</protein>
<keyword evidence="2" id="KW-0012">Acyltransferase</keyword>
<dbReference type="STRING" id="706570.PT85_00880"/>
<dbReference type="InterPro" id="IPR016181">
    <property type="entry name" value="Acyl_CoA_acyltransferase"/>
</dbReference>
<dbReference type="PATRIC" id="fig|706570.3.peg.735"/>
<evidence type="ECO:0000313" key="7">
    <source>
        <dbReference type="Proteomes" id="UP000186079"/>
    </source>
</evidence>
<dbReference type="PANTHER" id="PTHR43877:SF2">
    <property type="entry name" value="AMINOALKYLPHOSPHONATE N-ACETYLTRANSFERASE-RELATED"/>
    <property type="match status" value="1"/>
</dbReference>
<evidence type="ECO:0000313" key="4">
    <source>
        <dbReference type="EMBL" id="KHO66169.1"/>
    </source>
</evidence>
<keyword evidence="1 4" id="KW-0808">Transferase</keyword>
<evidence type="ECO:0000259" key="3">
    <source>
        <dbReference type="PROSITE" id="PS51186"/>
    </source>
</evidence>
<evidence type="ECO:0000313" key="6">
    <source>
        <dbReference type="Proteomes" id="UP000030980"/>
    </source>
</evidence>
<accession>A0A0B2D7P7</accession>
<sequence>MHIISVTPNEVGLVAPLFDQYRVFYRQPSDPALAQAFIAERVANRESVIFLALQDGEPVGFTQLYPSFSSVSARRTWILNDLYVVPSCRGQGVGSALLERARAHAQATGAKGLGLQTAVDNLNAQRLYEALGYRREEGFYSYFLAV</sequence>
<dbReference type="PROSITE" id="PS51186">
    <property type="entry name" value="GNAT"/>
    <property type="match status" value="1"/>
</dbReference>
<dbReference type="InterPro" id="IPR050832">
    <property type="entry name" value="Bact_Acetyltransf"/>
</dbReference>
<evidence type="ECO:0000256" key="2">
    <source>
        <dbReference type="ARBA" id="ARBA00023315"/>
    </source>
</evidence>
<dbReference type="Proteomes" id="UP000186079">
    <property type="component" value="Unassembled WGS sequence"/>
</dbReference>
<dbReference type="EMBL" id="FTMC01000015">
    <property type="protein sequence ID" value="SIR13804.1"/>
    <property type="molecule type" value="Genomic_DNA"/>
</dbReference>
<dbReference type="InterPro" id="IPR000182">
    <property type="entry name" value="GNAT_dom"/>
</dbReference>
<evidence type="ECO:0000256" key="1">
    <source>
        <dbReference type="ARBA" id="ARBA00022679"/>
    </source>
</evidence>
<dbReference type="AlphaFoldDB" id="A0A0B2D7P7"/>
<dbReference type="EMBL" id="JTAK01000001">
    <property type="protein sequence ID" value="KHO66169.1"/>
    <property type="molecule type" value="Genomic_DNA"/>
</dbReference>
<dbReference type="Proteomes" id="UP000030980">
    <property type="component" value="Unassembled WGS sequence"/>
</dbReference>
<dbReference type="CDD" id="cd04301">
    <property type="entry name" value="NAT_SF"/>
    <property type="match status" value="1"/>
</dbReference>
<reference evidence="4 6" key="1">
    <citation type="submission" date="2014-11" db="EMBL/GenBank/DDBJ databases">
        <title>Genome sequence of Pseudomonas tuomuerensis JCM 14085.</title>
        <authorList>
            <person name="Shin S.-K."/>
            <person name="Yi H."/>
        </authorList>
    </citation>
    <scope>NUCLEOTIDE SEQUENCE [LARGE SCALE GENOMIC DNA]</scope>
    <source>
        <strain evidence="4 6">JCM 14085</strain>
    </source>
</reference>
<reference evidence="5 7" key="2">
    <citation type="submission" date="2017-01" db="EMBL/GenBank/DDBJ databases">
        <authorList>
            <person name="Mah S.A."/>
            <person name="Swanson W.J."/>
            <person name="Moy G.W."/>
            <person name="Vacquier V.D."/>
        </authorList>
    </citation>
    <scope>NUCLEOTIDE SEQUENCE [LARGE SCALE GENOMIC DNA]</scope>
    <source>
        <strain evidence="5 7">ATCC 29606</strain>
    </source>
</reference>
<organism evidence="4 6">
    <name type="scientific">Pseudomonas flexibilis</name>
    <dbReference type="NCBI Taxonomy" id="706570"/>
    <lineage>
        <taxon>Bacteria</taxon>
        <taxon>Pseudomonadati</taxon>
        <taxon>Pseudomonadota</taxon>
        <taxon>Gammaproteobacteria</taxon>
        <taxon>Pseudomonadales</taxon>
        <taxon>Pseudomonadaceae</taxon>
        <taxon>Pseudomonas</taxon>
    </lineage>
</organism>
<keyword evidence="6" id="KW-1185">Reference proteome</keyword>
<dbReference type="PANTHER" id="PTHR43877">
    <property type="entry name" value="AMINOALKYLPHOSPHONATE N-ACETYLTRANSFERASE-RELATED-RELATED"/>
    <property type="match status" value="1"/>
</dbReference>
<name>A0A0B2D7P7_9PSED</name>
<gene>
    <name evidence="4" type="ORF">PT85_00880</name>
    <name evidence="5" type="ORF">SAMN05421672_11563</name>
</gene>